<gene>
    <name evidence="3" type="ORF">A2563_00415</name>
</gene>
<dbReference type="GO" id="GO:1902777">
    <property type="term" value="P:6-sulfoquinovose(1-) catabolic process"/>
    <property type="evidence" value="ECO:0007669"/>
    <property type="project" value="TreeGrafter"/>
</dbReference>
<dbReference type="Pfam" id="PF01791">
    <property type="entry name" value="DeoC"/>
    <property type="match status" value="1"/>
</dbReference>
<keyword evidence="2" id="KW-0456">Lyase</keyword>
<dbReference type="Proteomes" id="UP000176634">
    <property type="component" value="Unassembled WGS sequence"/>
</dbReference>
<dbReference type="SUPFAM" id="SSF51569">
    <property type="entry name" value="Aldolase"/>
    <property type="match status" value="1"/>
</dbReference>
<accession>A0A1F6PAF1</accession>
<evidence type="ECO:0000256" key="1">
    <source>
        <dbReference type="ARBA" id="ARBA00008679"/>
    </source>
</evidence>
<dbReference type="InterPro" id="IPR050552">
    <property type="entry name" value="LacD_aldolase"/>
</dbReference>
<comment type="caution">
    <text evidence="3">The sequence shown here is derived from an EMBL/GenBank/DDBJ whole genome shotgun (WGS) entry which is preliminary data.</text>
</comment>
<evidence type="ECO:0000313" key="4">
    <source>
        <dbReference type="Proteomes" id="UP000176634"/>
    </source>
</evidence>
<protein>
    <recommendedName>
        <fullName evidence="5">DUF2090 domain-containing protein</fullName>
    </recommendedName>
</protein>
<evidence type="ECO:0000256" key="2">
    <source>
        <dbReference type="ARBA" id="ARBA00023239"/>
    </source>
</evidence>
<evidence type="ECO:0008006" key="5">
    <source>
        <dbReference type="Google" id="ProtNLM"/>
    </source>
</evidence>
<name>A0A1F6PAF1_9BACT</name>
<comment type="similarity">
    <text evidence="1">Belongs to the aldolase LacD family.</text>
</comment>
<evidence type="ECO:0000313" key="3">
    <source>
        <dbReference type="EMBL" id="OGH93136.1"/>
    </source>
</evidence>
<dbReference type="STRING" id="1798705.A2563_00415"/>
<dbReference type="AlphaFoldDB" id="A0A1F6PAF1"/>
<dbReference type="PANTHER" id="PTHR39340:SF1">
    <property type="entry name" value="SULFOFRUCTOSEPHOSPHATE ALDOLASE"/>
    <property type="match status" value="1"/>
</dbReference>
<organism evidence="3 4">
    <name type="scientific">Candidatus Magasanikbacteria bacterium RIFOXYD1_FULL_40_23</name>
    <dbReference type="NCBI Taxonomy" id="1798705"/>
    <lineage>
        <taxon>Bacteria</taxon>
        <taxon>Candidatus Magasanikiibacteriota</taxon>
    </lineage>
</organism>
<dbReference type="PANTHER" id="PTHR39340">
    <property type="entry name" value="SULFOFRUCTOSEPHOSPHATE ALDOLASE"/>
    <property type="match status" value="1"/>
</dbReference>
<dbReference type="GO" id="GO:0061595">
    <property type="term" value="F:6-deoxy-6-sulfofructose-1-phosphate aldolase activity"/>
    <property type="evidence" value="ECO:0007669"/>
    <property type="project" value="TreeGrafter"/>
</dbReference>
<proteinExistence type="inferred from homology"/>
<dbReference type="InterPro" id="IPR013785">
    <property type="entry name" value="Aldolase_TIM"/>
</dbReference>
<dbReference type="Gene3D" id="3.20.20.70">
    <property type="entry name" value="Aldolase class I"/>
    <property type="match status" value="1"/>
</dbReference>
<dbReference type="EMBL" id="MFRA01000002">
    <property type="protein sequence ID" value="OGH93136.1"/>
    <property type="molecule type" value="Genomic_DNA"/>
</dbReference>
<reference evidence="3 4" key="1">
    <citation type="journal article" date="2016" name="Nat. Commun.">
        <title>Thousands of microbial genomes shed light on interconnected biogeochemical processes in an aquifer system.</title>
        <authorList>
            <person name="Anantharaman K."/>
            <person name="Brown C.T."/>
            <person name="Hug L.A."/>
            <person name="Sharon I."/>
            <person name="Castelle C.J."/>
            <person name="Probst A.J."/>
            <person name="Thomas B.C."/>
            <person name="Singh A."/>
            <person name="Wilkins M.J."/>
            <person name="Karaoz U."/>
            <person name="Brodie E.L."/>
            <person name="Williams K.H."/>
            <person name="Hubbard S.S."/>
            <person name="Banfield J.F."/>
        </authorList>
    </citation>
    <scope>NUCLEOTIDE SEQUENCE [LARGE SCALE GENOMIC DNA]</scope>
</reference>
<sequence>MSDLSSFQDRGKYLMLALDHRGSFKKYVKPADPESATDAEMIEIKGMIISALQDQFSGVLIDVGWGLAGYESKSKPYLLPLEKSGYTDSAGERNTELEYSAKQLKDLGAGGAKLLLYFNPEASNCDSQIAVAKKALDDSRANNLPLFLEIVTYGNEELGKSRAEWVLRSIQMLLEKNIVPDVWKLEYPGDLESCKKITELVGSTPWILLTRGEKFEGFAAQLTEAVEAGAVGFLAGRALWQEVGNYKTKEEKQVYLDTEVVQRFKIISEIVLGK</sequence>
<dbReference type="InterPro" id="IPR002915">
    <property type="entry name" value="DeoC/FbaB/LacD_aldolase"/>
</dbReference>